<proteinExistence type="predicted"/>
<name>A0A7G2CND5_9TRYP</name>
<dbReference type="VEuPathDB" id="TriTrypDB:ADEAN_000888800"/>
<feature type="region of interest" description="Disordered" evidence="2">
    <location>
        <begin position="441"/>
        <end position="536"/>
    </location>
</feature>
<feature type="region of interest" description="Disordered" evidence="2">
    <location>
        <begin position="1"/>
        <end position="32"/>
    </location>
</feature>
<dbReference type="EMBL" id="LR877164">
    <property type="protein sequence ID" value="CAD2221356.1"/>
    <property type="molecule type" value="Genomic_DNA"/>
</dbReference>
<evidence type="ECO:0000313" key="3">
    <source>
        <dbReference type="EMBL" id="CAD2221356.1"/>
    </source>
</evidence>
<gene>
    <name evidence="3" type="ORF">ADEAN_000888800</name>
</gene>
<evidence type="ECO:0000256" key="1">
    <source>
        <dbReference type="SAM" id="Coils"/>
    </source>
</evidence>
<keyword evidence="4" id="KW-1185">Reference proteome</keyword>
<evidence type="ECO:0000256" key="2">
    <source>
        <dbReference type="SAM" id="MobiDB-lite"/>
    </source>
</evidence>
<reference evidence="3 4" key="1">
    <citation type="submission" date="2020-08" db="EMBL/GenBank/DDBJ databases">
        <authorList>
            <person name="Newling K."/>
            <person name="Davey J."/>
            <person name="Forrester S."/>
        </authorList>
    </citation>
    <scope>NUCLEOTIDE SEQUENCE [LARGE SCALE GENOMIC DNA]</scope>
    <source>
        <strain evidence="4">Crithidia deanei Carvalho (ATCC PRA-265)</strain>
    </source>
</reference>
<feature type="compositionally biased region" description="Polar residues" evidence="2">
    <location>
        <begin position="10"/>
        <end position="24"/>
    </location>
</feature>
<organism evidence="3 4">
    <name type="scientific">Angomonas deanei</name>
    <dbReference type="NCBI Taxonomy" id="59799"/>
    <lineage>
        <taxon>Eukaryota</taxon>
        <taxon>Discoba</taxon>
        <taxon>Euglenozoa</taxon>
        <taxon>Kinetoplastea</taxon>
        <taxon>Metakinetoplastina</taxon>
        <taxon>Trypanosomatida</taxon>
        <taxon>Trypanosomatidae</taxon>
        <taxon>Strigomonadinae</taxon>
        <taxon>Angomonas</taxon>
    </lineage>
</organism>
<keyword evidence="1" id="KW-0175">Coiled coil</keyword>
<dbReference type="AlphaFoldDB" id="A0A7G2CND5"/>
<feature type="coiled-coil region" evidence="1">
    <location>
        <begin position="325"/>
        <end position="359"/>
    </location>
</feature>
<feature type="compositionally biased region" description="Low complexity" evidence="2">
    <location>
        <begin position="514"/>
        <end position="536"/>
    </location>
</feature>
<dbReference type="Proteomes" id="UP000515908">
    <property type="component" value="Chromosome 20"/>
</dbReference>
<accession>A0A7G2CND5</accession>
<protein>
    <submittedName>
        <fullName evidence="3">Uncharacterized protein</fullName>
    </submittedName>
</protein>
<sequence>MSDDDVIVLDTTSSEAEKSVSFTPEGSVGKEEPVPVQMKRIVTCDTGTSTEEQMHPRFEEDLSANFQKLCDSINAGVTWESHSAKPSGELQSLKRMREICETKATSTHYFPRITEKCLKGDYASVNPAHDFSAYMGRLSRMGDTPKRAFGVPETRYVLKPIERVFDKPLAPAPPTKCDRARNPNPSVLVRRDVEELLAKVFHTPYTYDALLQMHRDALEYHRVRDHSVAEAVDRAAVEMHSAEVRYREMLNLVKSTVELNVRELLNVSSLGLAPLTELQGRLEVLAKARQELLEHERPLPTSQNGRTSGTLSEGVLKCRVVDSIVARHSEHLLRYETENEALKQKINQMEKKRARTANTPLETHLVKSLERFKEEQKKTIATVVSSFGWKFVRMEGNHLVLESEYDASQVEVPLEDEPEKGLGKVLAEKLMQDIEKNTRTRAGAFPGGQDSSVPVDPASLSPLPSLPISRSRSASQEKCSIDLESLPSLPSSCSSPRSDGPGTPFHNNAKDSAVELVSLPSLPSSSRSSSEEPVQA</sequence>
<feature type="compositionally biased region" description="Low complexity" evidence="2">
    <location>
        <begin position="482"/>
        <end position="498"/>
    </location>
</feature>
<evidence type="ECO:0000313" key="4">
    <source>
        <dbReference type="Proteomes" id="UP000515908"/>
    </source>
</evidence>
<feature type="compositionally biased region" description="Low complexity" evidence="2">
    <location>
        <begin position="450"/>
        <end position="474"/>
    </location>
</feature>